<dbReference type="GO" id="GO:0020037">
    <property type="term" value="F:heme binding"/>
    <property type="evidence" value="ECO:0007669"/>
    <property type="project" value="TreeGrafter"/>
</dbReference>
<evidence type="ECO:0000313" key="16">
    <source>
        <dbReference type="Proteomes" id="UP000095401"/>
    </source>
</evidence>
<comment type="subcellular location">
    <subcellularLocation>
        <location evidence="2">Cell membrane</location>
        <topology evidence="2">Multi-pass membrane protein</topology>
    </subcellularLocation>
</comment>
<evidence type="ECO:0000256" key="5">
    <source>
        <dbReference type="ARBA" id="ARBA00022617"/>
    </source>
</evidence>
<comment type="similarity">
    <text evidence="12">Belongs to the cytochrome b561 family.</text>
</comment>
<evidence type="ECO:0000256" key="8">
    <source>
        <dbReference type="ARBA" id="ARBA00022982"/>
    </source>
</evidence>
<evidence type="ECO:0000313" key="15">
    <source>
        <dbReference type="EMBL" id="AOU97887.1"/>
    </source>
</evidence>
<evidence type="ECO:0000256" key="11">
    <source>
        <dbReference type="ARBA" id="ARBA00023136"/>
    </source>
</evidence>
<evidence type="ECO:0000256" key="7">
    <source>
        <dbReference type="ARBA" id="ARBA00022723"/>
    </source>
</evidence>
<feature type="transmembrane region" description="Helical" evidence="13">
    <location>
        <begin position="81"/>
        <end position="105"/>
    </location>
</feature>
<keyword evidence="10" id="KW-0408">Iron</keyword>
<dbReference type="InterPro" id="IPR016174">
    <property type="entry name" value="Di-haem_cyt_TM"/>
</dbReference>
<feature type="transmembrane region" description="Helical" evidence="13">
    <location>
        <begin position="41"/>
        <end position="60"/>
    </location>
</feature>
<dbReference type="AlphaFoldDB" id="A0A1D8IN52"/>
<feature type="transmembrane region" description="Helical" evidence="13">
    <location>
        <begin position="145"/>
        <end position="164"/>
    </location>
</feature>
<evidence type="ECO:0000256" key="9">
    <source>
        <dbReference type="ARBA" id="ARBA00022989"/>
    </source>
</evidence>
<evidence type="ECO:0000259" key="14">
    <source>
        <dbReference type="Pfam" id="PF01292"/>
    </source>
</evidence>
<keyword evidence="6 13" id="KW-0812">Transmembrane</keyword>
<keyword evidence="4" id="KW-1003">Cell membrane</keyword>
<dbReference type="InterPro" id="IPR011577">
    <property type="entry name" value="Cyt_b561_bac/Ni-Hgenase"/>
</dbReference>
<comment type="cofactor">
    <cofactor evidence="1">
        <name>heme b</name>
        <dbReference type="ChEBI" id="CHEBI:60344"/>
    </cofactor>
</comment>
<dbReference type="SUPFAM" id="SSF81342">
    <property type="entry name" value="Transmembrane di-heme cytochromes"/>
    <property type="match status" value="1"/>
</dbReference>
<protein>
    <recommendedName>
        <fullName evidence="14">Cytochrome b561 bacterial/Ni-hydrogenase domain-containing protein</fullName>
    </recommendedName>
</protein>
<dbReference type="EMBL" id="CP017415">
    <property type="protein sequence ID" value="AOU97887.1"/>
    <property type="molecule type" value="Genomic_DNA"/>
</dbReference>
<dbReference type="KEGG" id="aprs:BI364_07840"/>
<keyword evidence="5" id="KW-0349">Heme</keyword>
<gene>
    <name evidence="15" type="ORF">BI364_07840</name>
</gene>
<evidence type="ECO:0000256" key="12">
    <source>
        <dbReference type="ARBA" id="ARBA00037975"/>
    </source>
</evidence>
<dbReference type="Proteomes" id="UP000095401">
    <property type="component" value="Chromosome"/>
</dbReference>
<keyword evidence="3" id="KW-0813">Transport</keyword>
<feature type="domain" description="Cytochrome b561 bacterial/Ni-hydrogenase" evidence="14">
    <location>
        <begin position="4"/>
        <end position="174"/>
    </location>
</feature>
<dbReference type="GO" id="GO:0022904">
    <property type="term" value="P:respiratory electron transport chain"/>
    <property type="evidence" value="ECO:0007669"/>
    <property type="project" value="InterPro"/>
</dbReference>
<dbReference type="RefSeq" id="WP_070078263.1">
    <property type="nucleotide sequence ID" value="NZ_CP017415.1"/>
</dbReference>
<keyword evidence="11 13" id="KW-0472">Membrane</keyword>
<dbReference type="GO" id="GO:0046872">
    <property type="term" value="F:metal ion binding"/>
    <property type="evidence" value="ECO:0007669"/>
    <property type="project" value="UniProtKB-KW"/>
</dbReference>
<evidence type="ECO:0000256" key="10">
    <source>
        <dbReference type="ARBA" id="ARBA00023004"/>
    </source>
</evidence>
<dbReference type="InterPro" id="IPR052168">
    <property type="entry name" value="Cytochrome_b561_oxidase"/>
</dbReference>
<keyword evidence="9 13" id="KW-1133">Transmembrane helix</keyword>
<name>A0A1D8IN52_9GAMM</name>
<reference evidence="16" key="1">
    <citation type="submission" date="2016-09" db="EMBL/GenBank/DDBJ databases">
        <title>Acidihalobacter prosperus F5.</title>
        <authorList>
            <person name="Khaleque H.N."/>
            <person name="Ramsay J.P."/>
            <person name="Kaksonen A.H."/>
            <person name="Boxall N.J."/>
            <person name="Watkin E.L.J."/>
        </authorList>
    </citation>
    <scope>NUCLEOTIDE SEQUENCE [LARGE SCALE GENOMIC DNA]</scope>
    <source>
        <strain evidence="16">F5</strain>
    </source>
</reference>
<sequence length="192" mass="21799">MLNYGKTYRYLHWSMAILFIISIALIETKGVFNDEALNDGILTFHIQSGLILFALVWFRIGWRLTHSIPPIQPALHTLHKLGVLLVHIALYAMLIVIPFLGIVALQTRGINVNFLGFALPTIISESEGLQYSLALISYHQELGNIMIYSILAHLAFSLIHHFIWQDNTLTRMLPMSARFAPSRLLSSRMENS</sequence>
<dbReference type="GO" id="GO:0005886">
    <property type="term" value="C:plasma membrane"/>
    <property type="evidence" value="ECO:0007669"/>
    <property type="project" value="UniProtKB-SubCell"/>
</dbReference>
<evidence type="ECO:0000256" key="6">
    <source>
        <dbReference type="ARBA" id="ARBA00022692"/>
    </source>
</evidence>
<organism evidence="15 16">
    <name type="scientific">Acidihalobacter yilgarnensis</name>
    <dbReference type="NCBI Taxonomy" id="2819280"/>
    <lineage>
        <taxon>Bacteria</taxon>
        <taxon>Pseudomonadati</taxon>
        <taxon>Pseudomonadota</taxon>
        <taxon>Gammaproteobacteria</taxon>
        <taxon>Chromatiales</taxon>
        <taxon>Ectothiorhodospiraceae</taxon>
        <taxon>Acidihalobacter</taxon>
    </lineage>
</organism>
<keyword evidence="8" id="KW-0249">Electron transport</keyword>
<dbReference type="PANTHER" id="PTHR30529:SF3">
    <property type="entry name" value="CYTOCHROME B561 HOMOLOG 1"/>
    <property type="match status" value="1"/>
</dbReference>
<keyword evidence="16" id="KW-1185">Reference proteome</keyword>
<proteinExistence type="inferred from homology"/>
<dbReference type="PANTHER" id="PTHR30529">
    <property type="entry name" value="CYTOCHROME B561"/>
    <property type="match status" value="1"/>
</dbReference>
<evidence type="ECO:0000256" key="1">
    <source>
        <dbReference type="ARBA" id="ARBA00001970"/>
    </source>
</evidence>
<evidence type="ECO:0000256" key="4">
    <source>
        <dbReference type="ARBA" id="ARBA00022475"/>
    </source>
</evidence>
<evidence type="ECO:0000256" key="2">
    <source>
        <dbReference type="ARBA" id="ARBA00004651"/>
    </source>
</evidence>
<dbReference type="Pfam" id="PF01292">
    <property type="entry name" value="Ni_hydr_CYTB"/>
    <property type="match status" value="1"/>
</dbReference>
<keyword evidence="7" id="KW-0479">Metal-binding</keyword>
<evidence type="ECO:0000256" key="13">
    <source>
        <dbReference type="SAM" id="Phobius"/>
    </source>
</evidence>
<dbReference type="GO" id="GO:0009055">
    <property type="term" value="F:electron transfer activity"/>
    <property type="evidence" value="ECO:0007669"/>
    <property type="project" value="InterPro"/>
</dbReference>
<accession>A0A1D8IN52</accession>
<evidence type="ECO:0000256" key="3">
    <source>
        <dbReference type="ARBA" id="ARBA00022448"/>
    </source>
</evidence>
<feature type="transmembrane region" description="Helical" evidence="13">
    <location>
        <begin position="7"/>
        <end position="26"/>
    </location>
</feature>